<evidence type="ECO:0000256" key="2">
    <source>
        <dbReference type="SAM" id="Phobius"/>
    </source>
</evidence>
<feature type="compositionally biased region" description="Polar residues" evidence="1">
    <location>
        <begin position="619"/>
        <end position="641"/>
    </location>
</feature>
<keyword evidence="2" id="KW-0812">Transmembrane</keyword>
<feature type="transmembrane region" description="Helical" evidence="2">
    <location>
        <begin position="279"/>
        <end position="304"/>
    </location>
</feature>
<keyword evidence="2" id="KW-0472">Membrane</keyword>
<feature type="transmembrane region" description="Helical" evidence="2">
    <location>
        <begin position="7"/>
        <end position="27"/>
    </location>
</feature>
<evidence type="ECO:0000256" key="1">
    <source>
        <dbReference type="SAM" id="MobiDB-lite"/>
    </source>
</evidence>
<feature type="transmembrane region" description="Helical" evidence="2">
    <location>
        <begin position="108"/>
        <end position="134"/>
    </location>
</feature>
<keyword evidence="4" id="KW-1185">Reference proteome</keyword>
<feature type="compositionally biased region" description="Polar residues" evidence="1">
    <location>
        <begin position="552"/>
        <end position="574"/>
    </location>
</feature>
<evidence type="ECO:0000313" key="3">
    <source>
        <dbReference type="EMBL" id="KAG7360191.1"/>
    </source>
</evidence>
<comment type="caution">
    <text evidence="3">The sequence shown here is derived from an EMBL/GenBank/DDBJ whole genome shotgun (WGS) entry which is preliminary data.</text>
</comment>
<proteinExistence type="predicted"/>
<feature type="transmembrane region" description="Helical" evidence="2">
    <location>
        <begin position="47"/>
        <end position="68"/>
    </location>
</feature>
<protein>
    <submittedName>
        <fullName evidence="3">Uncharacterized protein</fullName>
    </submittedName>
</protein>
<name>A0A9K3PUT8_9STRA</name>
<sequence>MSCTLPYFIFLITAAFVALSTCIGLYFPEYCASEECNEGGVQNTAMILPSIDFFVAVSSAILAFHLMYTTMKGGMAGSAFLMVASGYIFKGFVASFFGNSGFDDGKGMLTHCILITLCHICWTLAGGIFFKYFLEARRLLERDEEPCGCWQGLILFLLTTLSTLAMILATVASSIDSLAIVSFIDMYPDEGNRTTLWMLVFAIAKTCFSVCYSSLLIFGAFVFGALTRKDDVLVWGLSSSFAARGIELSQAVAIGFTLPHGLQLMDDEEYWQFEEESDMIAHILLGYMMLMTYFFLHNLVFALLPPRVSTKNLTETPEGSDSQTVHDSIVKQILSSQENGSDKSLMMVGAGGNRQDYDGIGHRNSVGPLIGERKSSCSSNSSSSTSYDNDEEMIYFYNGGSEPDENLFNDLCWSWNTLGDDAIFGVRDNISENMNASDKRNCCSEEKGRAEDPRDTTIVAQTAHENVNHTGSNFGKKIEADPRMTEEGDYRDKPPIDSDHNNIVAHLTMVTEACESFGEIANGFVKSNFSIHGEIPVGSAAGICHYSPGSDLGNSVTESSKLGSKDNPSSNGANPNCDVNHDATFVTKAEDRVMDECRQDVEVPIDSFNAKDSIEDDVTANNDRSSGSSPKQAPFLSSASRRPSFFKPKKEEPEKLVDKSNVLCDVGIRIDNKEASGVPLRLDRAVYQNLKSNYTLQANPRDGLLSCNSANKGAASEIIQNETGFEIVFDESIWV</sequence>
<dbReference type="AlphaFoldDB" id="A0A9K3PUT8"/>
<evidence type="ECO:0000313" key="4">
    <source>
        <dbReference type="Proteomes" id="UP000693970"/>
    </source>
</evidence>
<feature type="transmembrane region" description="Helical" evidence="2">
    <location>
        <begin position="80"/>
        <end position="102"/>
    </location>
</feature>
<organism evidence="3 4">
    <name type="scientific">Nitzschia inconspicua</name>
    <dbReference type="NCBI Taxonomy" id="303405"/>
    <lineage>
        <taxon>Eukaryota</taxon>
        <taxon>Sar</taxon>
        <taxon>Stramenopiles</taxon>
        <taxon>Ochrophyta</taxon>
        <taxon>Bacillariophyta</taxon>
        <taxon>Bacillariophyceae</taxon>
        <taxon>Bacillariophycidae</taxon>
        <taxon>Bacillariales</taxon>
        <taxon>Bacillariaceae</taxon>
        <taxon>Nitzschia</taxon>
    </lineage>
</organism>
<reference evidence="3" key="1">
    <citation type="journal article" date="2021" name="Sci. Rep.">
        <title>Diploid genomic architecture of Nitzschia inconspicua, an elite biomass production diatom.</title>
        <authorList>
            <person name="Oliver A."/>
            <person name="Podell S."/>
            <person name="Pinowska A."/>
            <person name="Traller J.C."/>
            <person name="Smith S.R."/>
            <person name="McClure R."/>
            <person name="Beliaev A."/>
            <person name="Bohutskyi P."/>
            <person name="Hill E.A."/>
            <person name="Rabines A."/>
            <person name="Zheng H."/>
            <person name="Allen L.Z."/>
            <person name="Kuo A."/>
            <person name="Grigoriev I.V."/>
            <person name="Allen A.E."/>
            <person name="Hazlebeck D."/>
            <person name="Allen E.E."/>
        </authorList>
    </citation>
    <scope>NUCLEOTIDE SEQUENCE</scope>
    <source>
        <strain evidence="3">Hildebrandi</strain>
    </source>
</reference>
<dbReference type="EMBL" id="JAGRRH010000013">
    <property type="protein sequence ID" value="KAG7360191.1"/>
    <property type="molecule type" value="Genomic_DNA"/>
</dbReference>
<gene>
    <name evidence="3" type="ORF">IV203_035290</name>
</gene>
<feature type="region of interest" description="Disordered" evidence="1">
    <location>
        <begin position="552"/>
        <end position="580"/>
    </location>
</feature>
<feature type="transmembrane region" description="Helical" evidence="2">
    <location>
        <begin position="155"/>
        <end position="184"/>
    </location>
</feature>
<keyword evidence="2" id="KW-1133">Transmembrane helix</keyword>
<feature type="region of interest" description="Disordered" evidence="1">
    <location>
        <begin position="608"/>
        <end position="652"/>
    </location>
</feature>
<accession>A0A9K3PUT8</accession>
<dbReference type="OrthoDB" id="57473at2759"/>
<reference evidence="3" key="2">
    <citation type="submission" date="2021-04" db="EMBL/GenBank/DDBJ databases">
        <authorList>
            <person name="Podell S."/>
        </authorList>
    </citation>
    <scope>NUCLEOTIDE SEQUENCE</scope>
    <source>
        <strain evidence="3">Hildebrandi</strain>
    </source>
</reference>
<dbReference type="Proteomes" id="UP000693970">
    <property type="component" value="Unassembled WGS sequence"/>
</dbReference>
<feature type="transmembrane region" description="Helical" evidence="2">
    <location>
        <begin position="196"/>
        <end position="226"/>
    </location>
</feature>